<dbReference type="InterPro" id="IPR001810">
    <property type="entry name" value="F-box_dom"/>
</dbReference>
<keyword evidence="3" id="KW-0285">Flavoprotein</keyword>
<dbReference type="RefSeq" id="XP_020432871.1">
    <property type="nucleotide sequence ID" value="XM_020577197.1"/>
</dbReference>
<dbReference type="Pfam" id="PF05725">
    <property type="entry name" value="FNIP"/>
    <property type="match status" value="1"/>
</dbReference>
<evidence type="ECO:0000256" key="4">
    <source>
        <dbReference type="ARBA" id="ARBA00022643"/>
    </source>
</evidence>
<dbReference type="Pfam" id="PF00646">
    <property type="entry name" value="F-box"/>
    <property type="match status" value="1"/>
</dbReference>
<sequence>MSHNYLKLLKYPIIQAPLSGGTTNPKMVLEVLKQGCMGSHGCAYLSLDQLRSDCKEIVNGVKQQQQQQQHLNVPFNINLFAPSLPSDCLPGTEHWRTVVEPKVKRMNDYLNSHFRTELGLPHRTIESFVIPDDNQRFQQQCQVVLEELGQFSGPKVLSFTFGIPDTAVLQRFRDAGFMLTLDLLRQCRDAGIKLPLIGAGGIHNREDIDTMLRSGASAVQIGTAFINSLESTSNVNYKKVIEMSNGGISKGDGDGDSIVYTKAFTGRYARGIKNRFVEKIESEFKPDEIPPFPIQHILTTDIRKKALEDGRTEYTHLWIGESASLSKNRNNNNNNNEQHILVNFPNVLLSEIISHLKNIDRICWSLVCKRWYNQKDRYLLFDTDRITSKAHLDHFKPQYRMVMSRSLELKNDCSVLFSMKTSQTSGFDYYIDYGNYFLYKTFMIDINGWMLTYSLLLLLLSIGTLKDIDKIYTNVTSIRFYKSYDLRELKVGSLPPNLTVLKFSGYSQAIEAGVLPQSLVRLESAPITWIPAIKTLASLKTLSFYTRFGSETVDNLIKLDELPPSLTDLSFKSTYQLRSAIPTAIRYLDIGSCQYDMQELFPSGSRPNYRFEMLAIAKQIQSYSSLQDIKVRALKLYNMDRARSIELIQFPVGLECLDFSYFSAGPITAGAIPKSIRKLTLASDRVKFAIFEWSSTLETVHKSMIYKFT</sequence>
<dbReference type="SUPFAM" id="SSF81383">
    <property type="entry name" value="F-box domain"/>
    <property type="match status" value="1"/>
</dbReference>
<dbReference type="SUPFAM" id="SSF52058">
    <property type="entry name" value="L domain-like"/>
    <property type="match status" value="1"/>
</dbReference>
<evidence type="ECO:0000256" key="1">
    <source>
        <dbReference type="ARBA" id="ARBA00001917"/>
    </source>
</evidence>
<dbReference type="PANTHER" id="PTHR42747:SF3">
    <property type="entry name" value="NITRONATE MONOOXYGENASE-RELATED"/>
    <property type="match status" value="1"/>
</dbReference>
<dbReference type="CDD" id="cd22159">
    <property type="entry name" value="F-box_AtTIR1-like"/>
    <property type="match status" value="1"/>
</dbReference>
<proteinExistence type="inferred from homology"/>
<comment type="cofactor">
    <cofactor evidence="1">
        <name>FMN</name>
        <dbReference type="ChEBI" id="CHEBI:58210"/>
    </cofactor>
</comment>
<dbReference type="InterPro" id="IPR004136">
    <property type="entry name" value="NMO"/>
</dbReference>
<comment type="caution">
    <text evidence="8">The sequence shown here is derived from an EMBL/GenBank/DDBJ whole genome shotgun (WGS) entry which is preliminary data.</text>
</comment>
<evidence type="ECO:0000256" key="2">
    <source>
        <dbReference type="ARBA" id="ARBA00009881"/>
    </source>
</evidence>
<feature type="domain" description="F-box" evidence="7">
    <location>
        <begin position="343"/>
        <end position="373"/>
    </location>
</feature>
<evidence type="ECO:0000313" key="9">
    <source>
        <dbReference type="Proteomes" id="UP000001396"/>
    </source>
</evidence>
<dbReference type="Proteomes" id="UP000001396">
    <property type="component" value="Unassembled WGS sequence"/>
</dbReference>
<protein>
    <submittedName>
        <fullName evidence="8">2-nitropropane dioxygenase</fullName>
    </submittedName>
</protein>
<comment type="similarity">
    <text evidence="2">Belongs to the nitronate monooxygenase family. NMO class I subfamily.</text>
</comment>
<evidence type="ECO:0000256" key="5">
    <source>
        <dbReference type="ARBA" id="ARBA00023002"/>
    </source>
</evidence>
<dbReference type="GO" id="GO:0018580">
    <property type="term" value="F:nitronate monooxygenase activity"/>
    <property type="evidence" value="ECO:0007669"/>
    <property type="project" value="InterPro"/>
</dbReference>
<dbReference type="GeneID" id="31361820"/>
<keyword evidence="8" id="KW-0223">Dioxygenase</keyword>
<dbReference type="Gene3D" id="1.20.1280.50">
    <property type="match status" value="1"/>
</dbReference>
<dbReference type="EMBL" id="ADBJ01000028">
    <property type="protein sequence ID" value="EFA80751.1"/>
    <property type="molecule type" value="Genomic_DNA"/>
</dbReference>
<accession>D3BCV9</accession>
<dbReference type="GO" id="GO:0051213">
    <property type="term" value="F:dioxygenase activity"/>
    <property type="evidence" value="ECO:0007669"/>
    <property type="project" value="UniProtKB-KW"/>
</dbReference>
<dbReference type="InterPro" id="IPR008615">
    <property type="entry name" value="FNIP"/>
</dbReference>
<evidence type="ECO:0000256" key="3">
    <source>
        <dbReference type="ARBA" id="ARBA00022630"/>
    </source>
</evidence>
<dbReference type="SUPFAM" id="SSF51412">
    <property type="entry name" value="Inosine monophosphate dehydrogenase (IMPDH)"/>
    <property type="match status" value="1"/>
</dbReference>
<evidence type="ECO:0000313" key="8">
    <source>
        <dbReference type="EMBL" id="EFA80751.1"/>
    </source>
</evidence>
<evidence type="ECO:0000259" key="7">
    <source>
        <dbReference type="Pfam" id="PF00646"/>
    </source>
</evidence>
<evidence type="ECO:0000256" key="6">
    <source>
        <dbReference type="ARBA" id="ARBA00023033"/>
    </source>
</evidence>
<dbReference type="InParanoid" id="D3BCV9"/>
<organism evidence="8 9">
    <name type="scientific">Heterostelium pallidum (strain ATCC 26659 / Pp 5 / PN500)</name>
    <name type="common">Cellular slime mold</name>
    <name type="synonym">Polysphondylium pallidum</name>
    <dbReference type="NCBI Taxonomy" id="670386"/>
    <lineage>
        <taxon>Eukaryota</taxon>
        <taxon>Amoebozoa</taxon>
        <taxon>Evosea</taxon>
        <taxon>Eumycetozoa</taxon>
        <taxon>Dictyostelia</taxon>
        <taxon>Acytosteliales</taxon>
        <taxon>Acytosteliaceae</taxon>
        <taxon>Heterostelium</taxon>
    </lineage>
</organism>
<keyword evidence="4" id="KW-0288">FMN</keyword>
<reference evidence="8 9" key="1">
    <citation type="journal article" date="2011" name="Genome Res.">
        <title>Phylogeny-wide analysis of social amoeba genomes highlights ancient origins for complex intercellular communication.</title>
        <authorList>
            <person name="Heidel A.J."/>
            <person name="Lawal H.M."/>
            <person name="Felder M."/>
            <person name="Schilde C."/>
            <person name="Helps N.R."/>
            <person name="Tunggal B."/>
            <person name="Rivero F."/>
            <person name="John U."/>
            <person name="Schleicher M."/>
            <person name="Eichinger L."/>
            <person name="Platzer M."/>
            <person name="Noegel A.A."/>
            <person name="Schaap P."/>
            <person name="Gloeckner G."/>
        </authorList>
    </citation>
    <scope>NUCLEOTIDE SEQUENCE [LARGE SCALE GENOMIC DNA]</scope>
    <source>
        <strain evidence="9">ATCC 26659 / Pp 5 / PN500</strain>
    </source>
</reference>
<dbReference type="Gene3D" id="3.20.20.70">
    <property type="entry name" value="Aldolase class I"/>
    <property type="match status" value="2"/>
</dbReference>
<dbReference type="InterPro" id="IPR013785">
    <property type="entry name" value="Aldolase_TIM"/>
</dbReference>
<dbReference type="Pfam" id="PF03060">
    <property type="entry name" value="NMO"/>
    <property type="match status" value="2"/>
</dbReference>
<keyword evidence="9" id="KW-1185">Reference proteome</keyword>
<name>D3BCV9_HETP5</name>
<keyword evidence="5" id="KW-0560">Oxidoreductase</keyword>
<keyword evidence="6" id="KW-0503">Monooxygenase</keyword>
<dbReference type="AlphaFoldDB" id="D3BCV9"/>
<dbReference type="CDD" id="cd04730">
    <property type="entry name" value="NPD_like"/>
    <property type="match status" value="1"/>
</dbReference>
<dbReference type="InterPro" id="IPR036047">
    <property type="entry name" value="F-box-like_dom_sf"/>
</dbReference>
<dbReference type="PANTHER" id="PTHR42747">
    <property type="entry name" value="NITRONATE MONOOXYGENASE-RELATED"/>
    <property type="match status" value="1"/>
</dbReference>
<gene>
    <name evidence="8" type="ORF">PPL_06337</name>
</gene>